<dbReference type="GO" id="GO:0006209">
    <property type="term" value="P:cytosine catabolic process"/>
    <property type="evidence" value="ECO:0007669"/>
    <property type="project" value="TreeGrafter"/>
</dbReference>
<dbReference type="Pfam" id="PF07969">
    <property type="entry name" value="Amidohydro_3"/>
    <property type="match status" value="1"/>
</dbReference>
<dbReference type="OrthoDB" id="9815027at2"/>
<dbReference type="AlphaFoldDB" id="A0A418T8L1"/>
<dbReference type="InterPro" id="IPR052349">
    <property type="entry name" value="Metallo-hydrolase_Enzymes"/>
</dbReference>
<dbReference type="InterPro" id="IPR032466">
    <property type="entry name" value="Metal_Hydrolase"/>
</dbReference>
<dbReference type="SUPFAM" id="SSF51556">
    <property type="entry name" value="Metallo-dependent hydrolases"/>
    <property type="match status" value="1"/>
</dbReference>
<evidence type="ECO:0000313" key="3">
    <source>
        <dbReference type="Proteomes" id="UP000284202"/>
    </source>
</evidence>
<reference evidence="3" key="1">
    <citation type="submission" date="2018-09" db="EMBL/GenBank/DDBJ databases">
        <title>Acidovorax cavernicola nov. sp. isolated from Gruta de las Maravillas (Aracena, Spain).</title>
        <authorList>
            <person name="Jurado V."/>
            <person name="Gutierrez-Patricio S."/>
            <person name="Gonzalez-Pimentel J.L."/>
            <person name="Miller A.Z."/>
            <person name="Laiz L."/>
            <person name="Saiz-Jimenez C."/>
        </authorList>
    </citation>
    <scope>NUCLEOTIDE SEQUENCE [LARGE SCALE GENOMIC DNA]</scope>
    <source>
        <strain evidence="3">1011MAR3C25</strain>
    </source>
</reference>
<evidence type="ECO:0000259" key="1">
    <source>
        <dbReference type="Pfam" id="PF07969"/>
    </source>
</evidence>
<dbReference type="Proteomes" id="UP000284202">
    <property type="component" value="Unassembled WGS sequence"/>
</dbReference>
<dbReference type="GO" id="GO:0004131">
    <property type="term" value="F:cytosine deaminase activity"/>
    <property type="evidence" value="ECO:0007669"/>
    <property type="project" value="TreeGrafter"/>
</dbReference>
<gene>
    <name evidence="2" type="ORF">D3P04_00900</name>
</gene>
<keyword evidence="2" id="KW-0378">Hydrolase</keyword>
<dbReference type="RefSeq" id="WP_119745581.1">
    <property type="nucleotide sequence ID" value="NZ_QZCG01000001.1"/>
</dbReference>
<dbReference type="GO" id="GO:0035888">
    <property type="term" value="F:isoguanine deaminase activity"/>
    <property type="evidence" value="ECO:0007669"/>
    <property type="project" value="TreeGrafter"/>
</dbReference>
<organism evidence="2 3">
    <name type="scientific">Paracoccus onubensis</name>
    <dbReference type="NCBI Taxonomy" id="1675788"/>
    <lineage>
        <taxon>Bacteria</taxon>
        <taxon>Pseudomonadati</taxon>
        <taxon>Pseudomonadota</taxon>
        <taxon>Alphaproteobacteria</taxon>
        <taxon>Rhodobacterales</taxon>
        <taxon>Paracoccaceae</taxon>
        <taxon>Paracoccus</taxon>
    </lineage>
</organism>
<dbReference type="PANTHER" id="PTHR32027:SF0">
    <property type="entry name" value="CYTOSINE DEAMINASE"/>
    <property type="match status" value="1"/>
</dbReference>
<name>A0A418T8L1_9RHOB</name>
<feature type="domain" description="Amidohydrolase 3" evidence="1">
    <location>
        <begin position="184"/>
        <end position="387"/>
    </location>
</feature>
<dbReference type="InterPro" id="IPR013108">
    <property type="entry name" value="Amidohydro_3"/>
</dbReference>
<evidence type="ECO:0000313" key="2">
    <source>
        <dbReference type="EMBL" id="RJE89542.1"/>
    </source>
</evidence>
<dbReference type="EMBL" id="QZCG01000001">
    <property type="protein sequence ID" value="RJE89542.1"/>
    <property type="molecule type" value="Genomic_DNA"/>
</dbReference>
<dbReference type="PANTHER" id="PTHR32027">
    <property type="entry name" value="CYTOSINE DEAMINASE"/>
    <property type="match status" value="1"/>
</dbReference>
<keyword evidence="3" id="KW-1185">Reference proteome</keyword>
<protein>
    <submittedName>
        <fullName evidence="2">Amidohydrolase</fullName>
    </submittedName>
</protein>
<dbReference type="InterPro" id="IPR011059">
    <property type="entry name" value="Metal-dep_hydrolase_composite"/>
</dbReference>
<comment type="caution">
    <text evidence="2">The sequence shown here is derived from an EMBL/GenBank/DDBJ whole genome shotgun (WGS) entry which is preliminary data.</text>
</comment>
<sequence>MRDMDDRGELTGIALAGRAGHWDLRHEGGRITALRPSQKGGGGFVTPLLADIHTHLDKTFTAARMPHRAGSLFDAIEMMARDAEGWTEDDLRSRAGRALGKAYHHGTALMRSHVDWNDAQAPLAWQVLCGLAEDWRGRIGLQLASLTPLDRLVEIGSSVAAQIRDSGGILGAFVYRNADLAAKIGTVFDLAERYGLDLDFHVDEGLDPDARGIDAIIGETARRGMAGRVLCGHGCALSIRDSQEVAGILDRASEAGIGLTVLPGANSYLQDAAPGRTPRLRGLAPLREAQEAGVPVMIGSDNVRDGFFPYGDYDLGDMFRLAVLAGHLPPDEWLDSISERPANWMGHSLRLTEGGPASFIRIAAEDAGDAISRSRAARAIWRDGKVLPELQGEQQ</sequence>
<dbReference type="Gene3D" id="3.20.20.140">
    <property type="entry name" value="Metal-dependent hydrolases"/>
    <property type="match status" value="1"/>
</dbReference>
<dbReference type="Gene3D" id="2.30.40.10">
    <property type="entry name" value="Urease, subunit C, domain 1"/>
    <property type="match status" value="1"/>
</dbReference>
<proteinExistence type="predicted"/>
<accession>A0A418T8L1</accession>